<evidence type="ECO:0000256" key="3">
    <source>
        <dbReference type="ARBA" id="ARBA00022692"/>
    </source>
</evidence>
<evidence type="ECO:0000256" key="1">
    <source>
        <dbReference type="ARBA" id="ARBA00004141"/>
    </source>
</evidence>
<comment type="subcellular location">
    <subcellularLocation>
        <location evidence="1">Membrane</location>
        <topology evidence="1">Multi-pass membrane protein</topology>
    </subcellularLocation>
</comment>
<dbReference type="STRING" id="4555.A0A368RSY9"/>
<feature type="region of interest" description="Disordered" evidence="6">
    <location>
        <begin position="345"/>
        <end position="397"/>
    </location>
</feature>
<evidence type="ECO:0000256" key="4">
    <source>
        <dbReference type="ARBA" id="ARBA00022989"/>
    </source>
</evidence>
<feature type="region of interest" description="Disordered" evidence="6">
    <location>
        <begin position="30"/>
        <end position="55"/>
    </location>
</feature>
<evidence type="ECO:0000256" key="5">
    <source>
        <dbReference type="ARBA" id="ARBA00023136"/>
    </source>
</evidence>
<reference evidence="8" key="1">
    <citation type="journal article" date="2012" name="Nat. Biotechnol.">
        <title>Reference genome sequence of the model plant Setaria.</title>
        <authorList>
            <person name="Bennetzen J.L."/>
            <person name="Schmutz J."/>
            <person name="Wang H."/>
            <person name="Percifield R."/>
            <person name="Hawkins J."/>
            <person name="Pontaroli A.C."/>
            <person name="Estep M."/>
            <person name="Feng L."/>
            <person name="Vaughn J.N."/>
            <person name="Grimwood J."/>
            <person name="Jenkins J."/>
            <person name="Barry K."/>
            <person name="Lindquist E."/>
            <person name="Hellsten U."/>
            <person name="Deshpande S."/>
            <person name="Wang X."/>
            <person name="Wu X."/>
            <person name="Mitros T."/>
            <person name="Triplett J."/>
            <person name="Yang X."/>
            <person name="Ye C.Y."/>
            <person name="Mauro-Herrera M."/>
            <person name="Wang L."/>
            <person name="Li P."/>
            <person name="Sharma M."/>
            <person name="Sharma R."/>
            <person name="Ronald P.C."/>
            <person name="Panaud O."/>
            <person name="Kellogg E.A."/>
            <person name="Brutnell T.P."/>
            <person name="Doust A.N."/>
            <person name="Tuskan G.A."/>
            <person name="Rokhsar D."/>
            <person name="Devos K.M."/>
        </authorList>
    </citation>
    <scope>NUCLEOTIDE SEQUENCE [LARGE SCALE GENOMIC DNA]</scope>
    <source>
        <strain evidence="8">Yugu1</strain>
    </source>
</reference>
<organism evidence="8">
    <name type="scientific">Setaria italica</name>
    <name type="common">Foxtail millet</name>
    <name type="synonym">Panicum italicum</name>
    <dbReference type="NCBI Taxonomy" id="4555"/>
    <lineage>
        <taxon>Eukaryota</taxon>
        <taxon>Viridiplantae</taxon>
        <taxon>Streptophyta</taxon>
        <taxon>Embryophyta</taxon>
        <taxon>Tracheophyta</taxon>
        <taxon>Spermatophyta</taxon>
        <taxon>Magnoliopsida</taxon>
        <taxon>Liliopsida</taxon>
        <taxon>Poales</taxon>
        <taxon>Poaceae</taxon>
        <taxon>PACMAD clade</taxon>
        <taxon>Panicoideae</taxon>
        <taxon>Panicodae</taxon>
        <taxon>Paniceae</taxon>
        <taxon>Cenchrinae</taxon>
        <taxon>Setaria</taxon>
    </lineage>
</organism>
<feature type="transmembrane region" description="Helical" evidence="7">
    <location>
        <begin position="210"/>
        <end position="231"/>
    </location>
</feature>
<dbReference type="GO" id="GO:0032977">
    <property type="term" value="F:membrane insertase activity"/>
    <property type="evidence" value="ECO:0007669"/>
    <property type="project" value="InterPro"/>
</dbReference>
<gene>
    <name evidence="8" type="ORF">SETIT_7G063200v2</name>
</gene>
<dbReference type="PANTHER" id="PTHR12428:SF68">
    <property type="match status" value="1"/>
</dbReference>
<feature type="transmembrane region" description="Helical" evidence="7">
    <location>
        <begin position="147"/>
        <end position="167"/>
    </location>
</feature>
<proteinExistence type="inferred from homology"/>
<keyword evidence="4 7" id="KW-1133">Transmembrane helix</keyword>
<evidence type="ECO:0000256" key="7">
    <source>
        <dbReference type="SAM" id="Phobius"/>
    </source>
</evidence>
<sequence length="397" mass="42977">MALAAAARRSLASRHSSRLHAGLPHLLAEHCSGDATTTPSPLHPPQPLFRSPHFPLPQSSRTAAQTLSLFPFGVHLAGAGPSRCGFSSLPPHRVADAGAVLTGAAAAPAAPASLPSEVAWITEDSSLSVVAVQHLIDAVHSFTGLNWWLSIAVSTVLLRSMLLTLLLSARKQIRVAHQESSAVATLLKSAKDEKSEHEAVDRARSFLKSLGPLVFISILRPYTFMALYFAISNMVQKLPSLKEGGAFWFTDLTTPDALYIFPAMVSLSLLLRLEFSLHYTKRERSLRTDIVRILLVLTFPFAASFPKAICCYFVTWNFASLAQTIVLHQPAVKKLLFSKLNNPTCSSSDGPTGPTAEDSAHPVDENEEPLPPEGREASDSSIDQVKDKSDKESEKDS</sequence>
<dbReference type="PANTHER" id="PTHR12428">
    <property type="entry name" value="OXA1"/>
    <property type="match status" value="1"/>
</dbReference>
<dbReference type="EMBL" id="CM003534">
    <property type="protein sequence ID" value="RCV33194.1"/>
    <property type="molecule type" value="Genomic_DNA"/>
</dbReference>
<evidence type="ECO:0000256" key="2">
    <source>
        <dbReference type="ARBA" id="ARBA00010583"/>
    </source>
</evidence>
<protein>
    <submittedName>
        <fullName evidence="8">Uncharacterized protein</fullName>
    </submittedName>
</protein>
<reference evidence="8" key="2">
    <citation type="submission" date="2015-07" db="EMBL/GenBank/DDBJ databases">
        <authorList>
            <person name="Noorani M."/>
        </authorList>
    </citation>
    <scope>NUCLEOTIDE SEQUENCE</scope>
    <source>
        <strain evidence="8">Yugu1</strain>
    </source>
</reference>
<keyword evidence="3 7" id="KW-0812">Transmembrane</keyword>
<evidence type="ECO:0000313" key="8">
    <source>
        <dbReference type="EMBL" id="RCV33194.1"/>
    </source>
</evidence>
<feature type="transmembrane region" description="Helical" evidence="7">
    <location>
        <begin position="257"/>
        <end position="273"/>
    </location>
</feature>
<dbReference type="InterPro" id="IPR001708">
    <property type="entry name" value="YidC/ALB3/OXA1/COX18"/>
</dbReference>
<name>A0A368RSY9_SETIT</name>
<feature type="compositionally biased region" description="Basic and acidic residues" evidence="6">
    <location>
        <begin position="373"/>
        <end position="397"/>
    </location>
</feature>
<keyword evidence="5 7" id="KW-0472">Membrane</keyword>
<accession>A0A368RSY9</accession>
<dbReference type="OrthoDB" id="688288at2759"/>
<dbReference type="GO" id="GO:0016020">
    <property type="term" value="C:membrane"/>
    <property type="evidence" value="ECO:0007669"/>
    <property type="project" value="UniProtKB-SubCell"/>
</dbReference>
<feature type="transmembrane region" description="Helical" evidence="7">
    <location>
        <begin position="293"/>
        <end position="316"/>
    </location>
</feature>
<dbReference type="AlphaFoldDB" id="A0A368RSY9"/>
<evidence type="ECO:0000256" key="6">
    <source>
        <dbReference type="SAM" id="MobiDB-lite"/>
    </source>
</evidence>
<comment type="similarity">
    <text evidence="2">Belongs to the OXA1/ALB3/YidC (TC 2.A.9.2) family.</text>
</comment>